<feature type="region of interest" description="Disordered" evidence="1">
    <location>
        <begin position="80"/>
        <end position="105"/>
    </location>
</feature>
<gene>
    <name evidence="2" type="ORF">M9458_004258</name>
</gene>
<organism evidence="2 3">
    <name type="scientific">Cirrhinus mrigala</name>
    <name type="common">Mrigala</name>
    <dbReference type="NCBI Taxonomy" id="683832"/>
    <lineage>
        <taxon>Eukaryota</taxon>
        <taxon>Metazoa</taxon>
        <taxon>Chordata</taxon>
        <taxon>Craniata</taxon>
        <taxon>Vertebrata</taxon>
        <taxon>Euteleostomi</taxon>
        <taxon>Actinopterygii</taxon>
        <taxon>Neopterygii</taxon>
        <taxon>Teleostei</taxon>
        <taxon>Ostariophysi</taxon>
        <taxon>Cypriniformes</taxon>
        <taxon>Cyprinidae</taxon>
        <taxon>Labeoninae</taxon>
        <taxon>Labeonini</taxon>
        <taxon>Cirrhinus</taxon>
    </lineage>
</organism>
<feature type="non-terminal residue" evidence="2">
    <location>
        <position position="1"/>
    </location>
</feature>
<feature type="compositionally biased region" description="Polar residues" evidence="1">
    <location>
        <begin position="1"/>
        <end position="16"/>
    </location>
</feature>
<feature type="compositionally biased region" description="Basic and acidic residues" evidence="1">
    <location>
        <begin position="17"/>
        <end position="28"/>
    </location>
</feature>
<evidence type="ECO:0000313" key="3">
    <source>
        <dbReference type="Proteomes" id="UP001529510"/>
    </source>
</evidence>
<dbReference type="EMBL" id="JAMKFB020000002">
    <property type="protein sequence ID" value="KAL0201071.1"/>
    <property type="molecule type" value="Genomic_DNA"/>
</dbReference>
<proteinExistence type="predicted"/>
<name>A0ABD0RRH7_CIRMR</name>
<protein>
    <submittedName>
        <fullName evidence="2">Uncharacterized protein</fullName>
    </submittedName>
</protein>
<feature type="compositionally biased region" description="Basic and acidic residues" evidence="1">
    <location>
        <begin position="83"/>
        <end position="95"/>
    </location>
</feature>
<dbReference type="Proteomes" id="UP001529510">
    <property type="component" value="Unassembled WGS sequence"/>
</dbReference>
<feature type="compositionally biased region" description="Basic and acidic residues" evidence="1">
    <location>
        <begin position="37"/>
        <end position="50"/>
    </location>
</feature>
<comment type="caution">
    <text evidence="2">The sequence shown here is derived from an EMBL/GenBank/DDBJ whole genome shotgun (WGS) entry which is preliminary data.</text>
</comment>
<keyword evidence="3" id="KW-1185">Reference proteome</keyword>
<accession>A0ABD0RRH7</accession>
<reference evidence="2 3" key="1">
    <citation type="submission" date="2024-05" db="EMBL/GenBank/DDBJ databases">
        <title>Genome sequencing and assembly of Indian major carp, Cirrhinus mrigala (Hamilton, 1822).</title>
        <authorList>
            <person name="Mohindra V."/>
            <person name="Chowdhury L.M."/>
            <person name="Lal K."/>
            <person name="Jena J.K."/>
        </authorList>
    </citation>
    <scope>NUCLEOTIDE SEQUENCE [LARGE SCALE GENOMIC DNA]</scope>
    <source>
        <strain evidence="2">CM1030</strain>
        <tissue evidence="2">Blood</tissue>
    </source>
</reference>
<dbReference type="AlphaFoldDB" id="A0ABD0RRH7"/>
<sequence length="105" mass="12187">NVQLSEQPQPIATATQRTERERPSESSRHSNNKRRSNSRERARDRDYLKHKSDRGHHWDHHHMITDEANTRAGHILDTATADTEDKTYGTAERNRGNYKGIGQQD</sequence>
<feature type="region of interest" description="Disordered" evidence="1">
    <location>
        <begin position="1"/>
        <end position="59"/>
    </location>
</feature>
<evidence type="ECO:0000256" key="1">
    <source>
        <dbReference type="SAM" id="MobiDB-lite"/>
    </source>
</evidence>
<evidence type="ECO:0000313" key="2">
    <source>
        <dbReference type="EMBL" id="KAL0201071.1"/>
    </source>
</evidence>